<name>A0ACC2XMW4_9TREE</name>
<evidence type="ECO:0000313" key="2">
    <source>
        <dbReference type="Proteomes" id="UP001234202"/>
    </source>
</evidence>
<protein>
    <submittedName>
        <fullName evidence="1">Uncharacterized protein</fullName>
    </submittedName>
</protein>
<gene>
    <name evidence="1" type="ORF">QFC24_003395</name>
</gene>
<sequence>MPDSSISTHPSKLLNLVLPPQASPSTFGSPSRSSTPPTPPSYLPSLPDPFFLPPPFTPDHPYFDKLARAASTRVADLRARAEAEIKELIRQKRTQAEKEESEVRGEVEFFWKVFEAGQKSIGVDPTRMDLDAGQLTAVGGARMAGRPSTSGTTPSRNFSPTQSRERTSFGAVSTPHPGTDISPPSVSFGGAGSLLGASLSTHGFYLQSQQAAKQPPETPRATTPATLRSPTSAIAKLTFEQNSITMPYQQRKSGVDLDVAASMRVSHLGDLYAQQENNESMHNRPDTRDRRYYDPGADVEDIVSSIRDERSPSLGRREKVEREGGKGDIELNPFAESSQVSAASSYQGSNHGDRAIPPSLVKVDLEEEQLRTPRGRAVKPIGESISPARLGPSTTRASPSPAATLKSTDPDDKNEKPPTATRLSSDGQGPMRKKVTFEEPSPQRTDTAKEVSLTEEESEEILPSETDGECSGVSPSCSEVHRSDVIIFTIDAVFDFEEHDTPSSIPETEIAQQDPVPLAGSTPDRERVEAMRRNTELVENKLIDLVAADAPSHRAAWRNNKDQLWQALGRYQSRPFGAAPKRIRSNENLDRPTEADELDTSETGYLATSVPIQIQMPRRQNSANYILEPKTSLVERPGVLVPPLRAVLRTPTSSSSIGGRRSSSGSRPPPDNDLPADVVSEDAHNRAGTNSSSDIRRHASIGLSAGDGESVVASSATFNLGEKRMSFAMDPGPALEAFGSPEDGGTELDEDDVPGGANFVPPHRQISQERDPDGMGEAGWRSLA</sequence>
<proteinExistence type="predicted"/>
<keyword evidence="2" id="KW-1185">Reference proteome</keyword>
<organism evidence="1 2">
    <name type="scientific">Naganishia onofrii</name>
    <dbReference type="NCBI Taxonomy" id="1851511"/>
    <lineage>
        <taxon>Eukaryota</taxon>
        <taxon>Fungi</taxon>
        <taxon>Dikarya</taxon>
        <taxon>Basidiomycota</taxon>
        <taxon>Agaricomycotina</taxon>
        <taxon>Tremellomycetes</taxon>
        <taxon>Filobasidiales</taxon>
        <taxon>Filobasidiaceae</taxon>
        <taxon>Naganishia</taxon>
    </lineage>
</organism>
<accession>A0ACC2XMW4</accession>
<dbReference type="EMBL" id="JASBWV010000010">
    <property type="protein sequence ID" value="KAJ9124602.1"/>
    <property type="molecule type" value="Genomic_DNA"/>
</dbReference>
<evidence type="ECO:0000313" key="1">
    <source>
        <dbReference type="EMBL" id="KAJ9124602.1"/>
    </source>
</evidence>
<comment type="caution">
    <text evidence="1">The sequence shown here is derived from an EMBL/GenBank/DDBJ whole genome shotgun (WGS) entry which is preliminary data.</text>
</comment>
<dbReference type="Proteomes" id="UP001234202">
    <property type="component" value="Unassembled WGS sequence"/>
</dbReference>
<reference evidence="1" key="1">
    <citation type="submission" date="2023-04" db="EMBL/GenBank/DDBJ databases">
        <title>Draft Genome sequencing of Naganishia species isolated from polar environments using Oxford Nanopore Technology.</title>
        <authorList>
            <person name="Leo P."/>
            <person name="Venkateswaran K."/>
        </authorList>
    </citation>
    <scope>NUCLEOTIDE SEQUENCE</scope>
    <source>
        <strain evidence="1">DBVPG 5303</strain>
    </source>
</reference>